<keyword evidence="2" id="KW-1185">Reference proteome</keyword>
<comment type="caution">
    <text evidence="1">The sequence shown here is derived from an EMBL/GenBank/DDBJ whole genome shotgun (WGS) entry which is preliminary data.</text>
</comment>
<reference evidence="1 2" key="1">
    <citation type="submission" date="2018-05" db="EMBL/GenBank/DDBJ databases">
        <title>Genomic Encyclopedia of Type Strains, Phase IV (KMG-IV): sequencing the most valuable type-strain genomes for metagenomic binning, comparative biology and taxonomic classification.</title>
        <authorList>
            <person name="Goeker M."/>
        </authorList>
    </citation>
    <scope>NUCLEOTIDE SEQUENCE [LARGE SCALE GENOMIC DNA]</scope>
    <source>
        <strain evidence="1 2">DSM 25134</strain>
    </source>
</reference>
<evidence type="ECO:0000313" key="2">
    <source>
        <dbReference type="Proteomes" id="UP000248395"/>
    </source>
</evidence>
<organism evidence="1 2">
    <name type="scientific">Aquitalea magnusonii</name>
    <dbReference type="NCBI Taxonomy" id="332411"/>
    <lineage>
        <taxon>Bacteria</taxon>
        <taxon>Pseudomonadati</taxon>
        <taxon>Pseudomonadota</taxon>
        <taxon>Betaproteobacteria</taxon>
        <taxon>Neisseriales</taxon>
        <taxon>Chromobacteriaceae</taxon>
        <taxon>Aquitalea</taxon>
    </lineage>
</organism>
<dbReference type="GO" id="GO:0016857">
    <property type="term" value="F:racemase and epimerase activity, acting on carbohydrates and derivatives"/>
    <property type="evidence" value="ECO:0007669"/>
    <property type="project" value="InterPro"/>
</dbReference>
<accession>A0A318JJ32</accession>
<dbReference type="PANTHER" id="PTHR34389">
    <property type="entry name" value="L-RHAMNOSE MUTAROTASE"/>
    <property type="match status" value="1"/>
</dbReference>
<protein>
    <submittedName>
        <fullName evidence="1">L-rhamnose mutarotase</fullName>
    </submittedName>
</protein>
<gene>
    <name evidence="1" type="ORF">DFR38_105139</name>
</gene>
<dbReference type="EMBL" id="QJKC01000005">
    <property type="protein sequence ID" value="PXX49096.1"/>
    <property type="molecule type" value="Genomic_DNA"/>
</dbReference>
<dbReference type="GO" id="GO:0019301">
    <property type="term" value="P:rhamnose catabolic process"/>
    <property type="evidence" value="ECO:0007669"/>
    <property type="project" value="TreeGrafter"/>
</dbReference>
<name>A0A318JJ32_9NEIS</name>
<dbReference type="Pfam" id="PF05336">
    <property type="entry name" value="rhaM"/>
    <property type="match status" value="1"/>
</dbReference>
<dbReference type="InterPro" id="IPR008000">
    <property type="entry name" value="Rham/fucose_mutarotase"/>
</dbReference>
<proteinExistence type="predicted"/>
<dbReference type="AlphaFoldDB" id="A0A318JJ32"/>
<evidence type="ECO:0000313" key="1">
    <source>
        <dbReference type="EMBL" id="PXX49096.1"/>
    </source>
</evidence>
<dbReference type="InterPro" id="IPR011008">
    <property type="entry name" value="Dimeric_a/b-barrel"/>
</dbReference>
<dbReference type="PANTHER" id="PTHR34389:SF2">
    <property type="entry name" value="L-RHAMNOSE MUTAROTASE"/>
    <property type="match status" value="1"/>
</dbReference>
<dbReference type="Gene3D" id="3.30.70.100">
    <property type="match status" value="1"/>
</dbReference>
<sequence length="119" mass="13477">MTHGQALCTLAFRMQLFPGQAEEYQRRHAAIWPELKTALLDAGIVEYRIFHDDHDDALFAVLYCRQPDRLAELPSLPVMQQWWAHMADIMETQPDLSPVQVGLHSMFVLSTGEGPPCAS</sequence>
<dbReference type="Proteomes" id="UP000248395">
    <property type="component" value="Unassembled WGS sequence"/>
</dbReference>
<dbReference type="SUPFAM" id="SSF54909">
    <property type="entry name" value="Dimeric alpha+beta barrel"/>
    <property type="match status" value="1"/>
</dbReference>
<dbReference type="OrthoDB" id="9799608at2"/>